<keyword evidence="2" id="KW-1185">Reference proteome</keyword>
<evidence type="ECO:0000313" key="1">
    <source>
        <dbReference type="EMBL" id="KAI3745059.1"/>
    </source>
</evidence>
<comment type="caution">
    <text evidence="1">The sequence shown here is derived from an EMBL/GenBank/DDBJ whole genome shotgun (WGS) entry which is preliminary data.</text>
</comment>
<reference evidence="2" key="1">
    <citation type="journal article" date="2022" name="Mol. Ecol. Resour.">
        <title>The genomes of chicory, endive, great burdock and yacon provide insights into Asteraceae palaeo-polyploidization history and plant inulin production.</title>
        <authorList>
            <person name="Fan W."/>
            <person name="Wang S."/>
            <person name="Wang H."/>
            <person name="Wang A."/>
            <person name="Jiang F."/>
            <person name="Liu H."/>
            <person name="Zhao H."/>
            <person name="Xu D."/>
            <person name="Zhang Y."/>
        </authorList>
    </citation>
    <scope>NUCLEOTIDE SEQUENCE [LARGE SCALE GENOMIC DNA]</scope>
    <source>
        <strain evidence="2">cv. Yunnan</strain>
    </source>
</reference>
<proteinExistence type="predicted"/>
<dbReference type="Proteomes" id="UP001056120">
    <property type="component" value="Linkage Group LG19"/>
</dbReference>
<dbReference type="EMBL" id="CM042036">
    <property type="protein sequence ID" value="KAI3745059.1"/>
    <property type="molecule type" value="Genomic_DNA"/>
</dbReference>
<name>A0ACB9DEG3_9ASTR</name>
<organism evidence="1 2">
    <name type="scientific">Smallanthus sonchifolius</name>
    <dbReference type="NCBI Taxonomy" id="185202"/>
    <lineage>
        <taxon>Eukaryota</taxon>
        <taxon>Viridiplantae</taxon>
        <taxon>Streptophyta</taxon>
        <taxon>Embryophyta</taxon>
        <taxon>Tracheophyta</taxon>
        <taxon>Spermatophyta</taxon>
        <taxon>Magnoliopsida</taxon>
        <taxon>eudicotyledons</taxon>
        <taxon>Gunneridae</taxon>
        <taxon>Pentapetalae</taxon>
        <taxon>asterids</taxon>
        <taxon>campanulids</taxon>
        <taxon>Asterales</taxon>
        <taxon>Asteraceae</taxon>
        <taxon>Asteroideae</taxon>
        <taxon>Heliantheae alliance</taxon>
        <taxon>Millerieae</taxon>
        <taxon>Smallanthus</taxon>
    </lineage>
</organism>
<sequence length="98" mass="10538">MFVFPANSKKTEQALLANLRLRSTVLMLDPFAHRKRDSGVRASLMASFGGGSGVTPSPAVHSGPLYLVILIILANRLGFRRVRLPDTSPQALGLPKGL</sequence>
<gene>
    <name evidence="1" type="ORF">L1987_58160</name>
</gene>
<reference evidence="1 2" key="2">
    <citation type="journal article" date="2022" name="Mol. Ecol. Resour.">
        <title>The genomes of chicory, endive, great burdock and yacon provide insights into Asteraceae paleo-polyploidization history and plant inulin production.</title>
        <authorList>
            <person name="Fan W."/>
            <person name="Wang S."/>
            <person name="Wang H."/>
            <person name="Wang A."/>
            <person name="Jiang F."/>
            <person name="Liu H."/>
            <person name="Zhao H."/>
            <person name="Xu D."/>
            <person name="Zhang Y."/>
        </authorList>
    </citation>
    <scope>NUCLEOTIDE SEQUENCE [LARGE SCALE GENOMIC DNA]</scope>
    <source>
        <strain evidence="2">cv. Yunnan</strain>
        <tissue evidence="1">Leaves</tissue>
    </source>
</reference>
<evidence type="ECO:0000313" key="2">
    <source>
        <dbReference type="Proteomes" id="UP001056120"/>
    </source>
</evidence>
<accession>A0ACB9DEG3</accession>
<protein>
    <submittedName>
        <fullName evidence="1">Uncharacterized protein</fullName>
    </submittedName>
</protein>